<keyword evidence="4 9" id="KW-0378">Hydrolase</keyword>
<evidence type="ECO:0000256" key="5">
    <source>
        <dbReference type="ARBA" id="ARBA00023134"/>
    </source>
</evidence>
<proteinExistence type="inferred from homology"/>
<dbReference type="PANTHER" id="PTHR43134:SF1">
    <property type="entry name" value="SIGNAL RECOGNITION PARTICLE RECEPTOR SUBUNIT ALPHA"/>
    <property type="match status" value="1"/>
</dbReference>
<gene>
    <name evidence="9 13" type="primary">ftsY</name>
    <name evidence="13" type="ORF">H9870_08265</name>
</gene>
<dbReference type="InterPro" id="IPR000897">
    <property type="entry name" value="SRP54_GTPase_dom"/>
</dbReference>
<evidence type="ECO:0000256" key="2">
    <source>
        <dbReference type="ARBA" id="ARBA00022490"/>
    </source>
</evidence>
<dbReference type="GO" id="GO:0005047">
    <property type="term" value="F:signal recognition particle binding"/>
    <property type="evidence" value="ECO:0007669"/>
    <property type="project" value="TreeGrafter"/>
</dbReference>
<feature type="binding site" evidence="9">
    <location>
        <begin position="430"/>
        <end position="437"/>
    </location>
    <ligand>
        <name>GTP</name>
        <dbReference type="ChEBI" id="CHEBI:37565"/>
    </ligand>
</feature>
<keyword evidence="2 9" id="KW-0963">Cytoplasm</keyword>
<dbReference type="GO" id="GO:0003924">
    <property type="term" value="F:GTPase activity"/>
    <property type="evidence" value="ECO:0007669"/>
    <property type="project" value="UniProtKB-UniRule"/>
</dbReference>
<dbReference type="GO" id="GO:0005737">
    <property type="term" value="C:cytoplasm"/>
    <property type="evidence" value="ECO:0007669"/>
    <property type="project" value="UniProtKB-SubCell"/>
</dbReference>
<evidence type="ECO:0000256" key="6">
    <source>
        <dbReference type="ARBA" id="ARBA00023136"/>
    </source>
</evidence>
<evidence type="ECO:0000256" key="10">
    <source>
        <dbReference type="SAM" id="MobiDB-lite"/>
    </source>
</evidence>
<protein>
    <recommendedName>
        <fullName evidence="9">Signal recognition particle receptor FtsY</fullName>
        <shortName evidence="9">SRP receptor</shortName>
        <ecNumber evidence="9">3.6.5.4</ecNumber>
    </recommendedName>
</protein>
<feature type="compositionally biased region" description="Acidic residues" evidence="10">
    <location>
        <begin position="239"/>
        <end position="266"/>
    </location>
</feature>
<dbReference type="Gene3D" id="1.20.120.140">
    <property type="entry name" value="Signal recognition particle SRP54, nucleotide-binding domain"/>
    <property type="match status" value="1"/>
</dbReference>
<dbReference type="FunFam" id="3.40.50.300:FF:000053">
    <property type="entry name" value="Signal recognition particle receptor FtsY"/>
    <property type="match status" value="1"/>
</dbReference>
<dbReference type="InterPro" id="IPR004390">
    <property type="entry name" value="SR_rcpt_FtsY"/>
</dbReference>
<evidence type="ECO:0000313" key="13">
    <source>
        <dbReference type="EMBL" id="HIW91638.1"/>
    </source>
</evidence>
<dbReference type="Pfam" id="PF02881">
    <property type="entry name" value="SRP54_N"/>
    <property type="match status" value="1"/>
</dbReference>
<evidence type="ECO:0000259" key="12">
    <source>
        <dbReference type="PROSITE" id="PS00300"/>
    </source>
</evidence>
<dbReference type="Gene3D" id="3.40.50.300">
    <property type="entry name" value="P-loop containing nucleotide triphosphate hydrolases"/>
    <property type="match status" value="1"/>
</dbReference>
<dbReference type="FunFam" id="1.20.120.140:FF:000002">
    <property type="entry name" value="Signal recognition particle receptor FtsY"/>
    <property type="match status" value="1"/>
</dbReference>
<feature type="binding site" evidence="9">
    <location>
        <begin position="512"/>
        <end position="516"/>
    </location>
    <ligand>
        <name>GTP</name>
        <dbReference type="ChEBI" id="CHEBI:37565"/>
    </ligand>
</feature>
<feature type="transmembrane region" description="Helical" evidence="11">
    <location>
        <begin position="6"/>
        <end position="26"/>
    </location>
</feature>
<feature type="compositionally biased region" description="Low complexity" evidence="10">
    <location>
        <begin position="55"/>
        <end position="66"/>
    </location>
</feature>
<feature type="compositionally biased region" description="Pro residues" evidence="10">
    <location>
        <begin position="92"/>
        <end position="111"/>
    </location>
</feature>
<comment type="subunit">
    <text evidence="9">Part of the signal recognition particle protein translocation system, which is composed of SRP and FtsY.</text>
</comment>
<organism evidence="13 14">
    <name type="scientific">Candidatus Corynebacterium avicola</name>
    <dbReference type="NCBI Taxonomy" id="2838527"/>
    <lineage>
        <taxon>Bacteria</taxon>
        <taxon>Bacillati</taxon>
        <taxon>Actinomycetota</taxon>
        <taxon>Actinomycetes</taxon>
        <taxon>Mycobacteriales</taxon>
        <taxon>Corynebacteriaceae</taxon>
        <taxon>Corynebacterium</taxon>
    </lineage>
</organism>
<evidence type="ECO:0000256" key="8">
    <source>
        <dbReference type="ARBA" id="ARBA00048027"/>
    </source>
</evidence>
<feature type="compositionally biased region" description="Acidic residues" evidence="10">
    <location>
        <begin position="135"/>
        <end position="152"/>
    </location>
</feature>
<dbReference type="GO" id="GO:0005886">
    <property type="term" value="C:plasma membrane"/>
    <property type="evidence" value="ECO:0007669"/>
    <property type="project" value="UniProtKB-SubCell"/>
</dbReference>
<dbReference type="InterPro" id="IPR036225">
    <property type="entry name" value="SRP/SRP_N"/>
</dbReference>
<dbReference type="SUPFAM" id="SSF52540">
    <property type="entry name" value="P-loop containing nucleoside triphosphate hydrolases"/>
    <property type="match status" value="1"/>
</dbReference>
<feature type="binding site" evidence="9">
    <location>
        <begin position="574"/>
        <end position="577"/>
    </location>
    <ligand>
        <name>GTP</name>
        <dbReference type="ChEBI" id="CHEBI:37565"/>
    </ligand>
</feature>
<comment type="catalytic activity">
    <reaction evidence="8 9">
        <text>GTP + H2O = GDP + phosphate + H(+)</text>
        <dbReference type="Rhea" id="RHEA:19669"/>
        <dbReference type="ChEBI" id="CHEBI:15377"/>
        <dbReference type="ChEBI" id="CHEBI:15378"/>
        <dbReference type="ChEBI" id="CHEBI:37565"/>
        <dbReference type="ChEBI" id="CHEBI:43474"/>
        <dbReference type="ChEBI" id="CHEBI:58189"/>
        <dbReference type="EC" id="3.6.5.4"/>
    </reaction>
</comment>
<feature type="compositionally biased region" description="Pro residues" evidence="10">
    <location>
        <begin position="122"/>
        <end position="132"/>
    </location>
</feature>
<keyword evidence="3 9" id="KW-0547">Nucleotide-binding</keyword>
<evidence type="ECO:0000256" key="4">
    <source>
        <dbReference type="ARBA" id="ARBA00022801"/>
    </source>
</evidence>
<dbReference type="SMART" id="SM00963">
    <property type="entry name" value="SRP54_N"/>
    <property type="match status" value="1"/>
</dbReference>
<evidence type="ECO:0000256" key="1">
    <source>
        <dbReference type="ARBA" id="ARBA00022475"/>
    </source>
</evidence>
<feature type="compositionally biased region" description="Acidic residues" evidence="10">
    <location>
        <begin position="274"/>
        <end position="284"/>
    </location>
</feature>
<evidence type="ECO:0000256" key="11">
    <source>
        <dbReference type="SAM" id="Phobius"/>
    </source>
</evidence>
<keyword evidence="7 9" id="KW-0675">Receptor</keyword>
<keyword evidence="5 9" id="KW-0342">GTP-binding</keyword>
<feature type="compositionally biased region" description="Low complexity" evidence="10">
    <location>
        <begin position="286"/>
        <end position="303"/>
    </location>
</feature>
<evidence type="ECO:0000313" key="14">
    <source>
        <dbReference type="Proteomes" id="UP000824190"/>
    </source>
</evidence>
<feature type="region of interest" description="Disordered" evidence="10">
    <location>
        <begin position="39"/>
        <end position="318"/>
    </location>
</feature>
<dbReference type="HAMAP" id="MF_00920">
    <property type="entry name" value="FtsY"/>
    <property type="match status" value="1"/>
</dbReference>
<dbReference type="InterPro" id="IPR003593">
    <property type="entry name" value="AAA+_ATPase"/>
</dbReference>
<dbReference type="GO" id="GO:0006614">
    <property type="term" value="P:SRP-dependent cotranslational protein targeting to membrane"/>
    <property type="evidence" value="ECO:0007669"/>
    <property type="project" value="InterPro"/>
</dbReference>
<keyword evidence="11" id="KW-0812">Transmembrane</keyword>
<sequence length="622" mass="64740">MDPIIWIVIAVVAVLVIVALLVMLGIRRGKQKQISFEKPAEQIEEKKPTSGNYQAQGGFNFSAGSAGAAGAGGAVKEPELLDGQKLDEPKTPVVPPTETPEPAAKPEPSEPSEPEDRVVPEVPEPAVTPPVPHAEEDEQDEQDEAESEEPAQEETARDEDSAAPEAEPEADTETEAEAEAEPEAEEEAEAEAETEEDAEPEAAETETAEPETVEAEDDVAPEAPASAVTPPVPAPAQDAEPEAEPETEAEAENEEEAPAAEADEADTAVAEPEAGSEAEPEPAPEPEAAAAPAAAPAAEPAAEPAEEDAPAKTDEIAPVEGRLGRLRGSLSKSQNVIGRGVLGILSAGDLDEDAWEEIEDTLIMADLGTKTTISVVEKLRDRIANEGVESEAQARAMLRECLIEAAKPDLDRSIKAMPYDGKPAVIMVVGVNGTGKTTTTGKLSRVLVGMGHSVLLGAADTFRAAAADQLETWGRRVGASTVRGAEGADPASVAFDAVARGVDDGVDVVVVDTAGRLHTSVGLMDQLGKVKRVVEKKAKVDEVLLVLDATVGQNGLVQARMFRDVVDITGVALTKLDGTAKGGIVFQVQEELGVPVKLVGLGEGADDLAPFEVEGFVDALLG</sequence>
<comment type="function">
    <text evidence="9">Involved in targeting and insertion of nascent membrane proteins into the cytoplasmic membrane. Acts as a receptor for the complex formed by the signal recognition particle (SRP) and the ribosome-nascent chain (RNC).</text>
</comment>
<evidence type="ECO:0000256" key="7">
    <source>
        <dbReference type="ARBA" id="ARBA00023170"/>
    </source>
</evidence>
<accession>A0A9D1RP07</accession>
<feature type="domain" description="SRP54-type proteins GTP-binding" evidence="12">
    <location>
        <begin position="595"/>
        <end position="608"/>
    </location>
</feature>
<reference evidence="13" key="1">
    <citation type="journal article" date="2021" name="PeerJ">
        <title>Extensive microbial diversity within the chicken gut microbiome revealed by metagenomics and culture.</title>
        <authorList>
            <person name="Gilroy R."/>
            <person name="Ravi A."/>
            <person name="Getino M."/>
            <person name="Pursley I."/>
            <person name="Horton D.L."/>
            <person name="Alikhan N.F."/>
            <person name="Baker D."/>
            <person name="Gharbi K."/>
            <person name="Hall N."/>
            <person name="Watson M."/>
            <person name="Adriaenssens E.M."/>
            <person name="Foster-Nyarko E."/>
            <person name="Jarju S."/>
            <person name="Secka A."/>
            <person name="Antonio M."/>
            <person name="Oren A."/>
            <person name="Chaudhuri R.R."/>
            <person name="La Ragione R."/>
            <person name="Hildebrand F."/>
            <person name="Pallen M.J."/>
        </authorList>
    </citation>
    <scope>NUCLEOTIDE SEQUENCE</scope>
    <source>
        <strain evidence="13">CHK32-1732</strain>
    </source>
</reference>
<dbReference type="Pfam" id="PF00448">
    <property type="entry name" value="SRP54"/>
    <property type="match status" value="1"/>
</dbReference>
<dbReference type="AlphaFoldDB" id="A0A9D1RP07"/>
<keyword evidence="6 9" id="KW-0472">Membrane</keyword>
<name>A0A9D1RP07_9CORY</name>
<dbReference type="EC" id="3.6.5.4" evidence="9"/>
<dbReference type="InterPro" id="IPR027417">
    <property type="entry name" value="P-loop_NTPase"/>
</dbReference>
<dbReference type="InterPro" id="IPR042101">
    <property type="entry name" value="SRP54_N_sf"/>
</dbReference>
<dbReference type="SUPFAM" id="SSF47364">
    <property type="entry name" value="Domain of the SRP/SRP receptor G-proteins"/>
    <property type="match status" value="1"/>
</dbReference>
<evidence type="ECO:0000256" key="9">
    <source>
        <dbReference type="HAMAP-Rule" id="MF_00920"/>
    </source>
</evidence>
<dbReference type="SMART" id="SM00382">
    <property type="entry name" value="AAA"/>
    <property type="match status" value="1"/>
</dbReference>
<dbReference type="PANTHER" id="PTHR43134">
    <property type="entry name" value="SIGNAL RECOGNITION PARTICLE RECEPTOR SUBUNIT ALPHA"/>
    <property type="match status" value="1"/>
</dbReference>
<dbReference type="NCBIfam" id="TIGR00064">
    <property type="entry name" value="ftsY"/>
    <property type="match status" value="1"/>
</dbReference>
<reference evidence="13" key="2">
    <citation type="submission" date="2021-04" db="EMBL/GenBank/DDBJ databases">
        <authorList>
            <person name="Gilroy R."/>
        </authorList>
    </citation>
    <scope>NUCLEOTIDE SEQUENCE</scope>
    <source>
        <strain evidence="13">CHK32-1732</strain>
    </source>
</reference>
<dbReference type="PROSITE" id="PS00300">
    <property type="entry name" value="SRP54"/>
    <property type="match status" value="1"/>
</dbReference>
<keyword evidence="1 9" id="KW-1003">Cell membrane</keyword>
<feature type="compositionally biased region" description="Acidic residues" evidence="10">
    <location>
        <begin position="166"/>
        <end position="220"/>
    </location>
</feature>
<comment type="similarity">
    <text evidence="9">Belongs to the GTP-binding SRP family. FtsY subfamily.</text>
</comment>
<dbReference type="EMBL" id="DXGC01000073">
    <property type="protein sequence ID" value="HIW91638.1"/>
    <property type="molecule type" value="Genomic_DNA"/>
</dbReference>
<dbReference type="InterPro" id="IPR013822">
    <property type="entry name" value="Signal_recog_particl_SRP54_hlx"/>
</dbReference>
<dbReference type="SMART" id="SM00962">
    <property type="entry name" value="SRP54"/>
    <property type="match status" value="1"/>
</dbReference>
<keyword evidence="11" id="KW-1133">Transmembrane helix</keyword>
<comment type="caution">
    <text evidence="13">The sequence shown here is derived from an EMBL/GenBank/DDBJ whole genome shotgun (WGS) entry which is preliminary data.</text>
</comment>
<comment type="subcellular location">
    <subcellularLocation>
        <location evidence="9">Cell membrane</location>
        <topology evidence="9">Peripheral membrane protein</topology>
        <orientation evidence="9">Cytoplasmic side</orientation>
    </subcellularLocation>
    <subcellularLocation>
        <location evidence="9">Cytoplasm</location>
    </subcellularLocation>
</comment>
<feature type="compositionally biased region" description="Basic and acidic residues" evidence="10">
    <location>
        <begin position="76"/>
        <end position="90"/>
    </location>
</feature>
<dbReference type="Proteomes" id="UP000824190">
    <property type="component" value="Unassembled WGS sequence"/>
</dbReference>
<dbReference type="GO" id="GO:0005525">
    <property type="term" value="F:GTP binding"/>
    <property type="evidence" value="ECO:0007669"/>
    <property type="project" value="UniProtKB-UniRule"/>
</dbReference>
<feature type="compositionally biased region" description="Basic and acidic residues" evidence="10">
    <location>
        <begin position="39"/>
        <end position="48"/>
    </location>
</feature>
<evidence type="ECO:0000256" key="3">
    <source>
        <dbReference type="ARBA" id="ARBA00022741"/>
    </source>
</evidence>